<feature type="region of interest" description="Disordered" evidence="1">
    <location>
        <begin position="486"/>
        <end position="510"/>
    </location>
</feature>
<feature type="compositionally biased region" description="Polar residues" evidence="1">
    <location>
        <begin position="282"/>
        <end position="300"/>
    </location>
</feature>
<evidence type="ECO:0000256" key="1">
    <source>
        <dbReference type="SAM" id="MobiDB-lite"/>
    </source>
</evidence>
<dbReference type="Proteomes" id="UP001281761">
    <property type="component" value="Unassembled WGS sequence"/>
</dbReference>
<dbReference type="EMBL" id="JARBJD010000095">
    <property type="protein sequence ID" value="KAK2953144.1"/>
    <property type="molecule type" value="Genomic_DNA"/>
</dbReference>
<sequence>MFTHALRFMSNVNPALPIPRKESKVEKQKRLRQQVNELCTILPSLRRYTLLLGKVQPFIIQLNTLLSTLCPASVEEWIDSLKDNSSKRTTPPDGLAPDIALETAYDPALLIETSIASHADFDSLHTQIEDALFGLFRLANPSITIIPAPIPDPSKTKRRVNQFVPIAISRFYRTVSPLNLRELLKAITRPASVGLPPEQCSQAVASLTTLLSLNQTKEETDAPTVQADQPIPDFVPRAVSFLEQLLIETSVALTSLNSITERIATLHLKFSFAAHTKREQASFHSTASPVKPPTRNNAPNPLSAALKVKQTPSPYIDPTLPQDPDHVTLLQYENGTFTPRKPKLDPMKDPTIRQLTDPNLAQSAGVDPRLAELHAKIAPVVKFGLREKETGRLPDALSNQGIERIHRFYGSGEHDRESMEPGLIQQAKKEEAKAYEEEQRQRRLLREFNMSVESPNTEVVYTVKRKIVDPSLVALEAVFPLVARADSKPPTLSHTPPPPETQEEETTPPSMTEQRFFNIDVLAPAETEQSGDEQVDQDSFSSLFDDDEVEEKEEGLLFDMLRKAREEAEGKGWITDQDELNKPNLAI</sequence>
<comment type="caution">
    <text evidence="2">The sequence shown here is derived from an EMBL/GenBank/DDBJ whole genome shotgun (WGS) entry which is preliminary data.</text>
</comment>
<feature type="region of interest" description="Disordered" evidence="1">
    <location>
        <begin position="526"/>
        <end position="548"/>
    </location>
</feature>
<keyword evidence="3" id="KW-1185">Reference proteome</keyword>
<protein>
    <submittedName>
        <fullName evidence="2">Uncharacterized protein</fullName>
    </submittedName>
</protein>
<feature type="region of interest" description="Disordered" evidence="1">
    <location>
        <begin position="568"/>
        <end position="587"/>
    </location>
</feature>
<evidence type="ECO:0000313" key="3">
    <source>
        <dbReference type="Proteomes" id="UP001281761"/>
    </source>
</evidence>
<accession>A0ABQ9XNP6</accession>
<proteinExistence type="predicted"/>
<organism evidence="2 3">
    <name type="scientific">Blattamonas nauphoetae</name>
    <dbReference type="NCBI Taxonomy" id="2049346"/>
    <lineage>
        <taxon>Eukaryota</taxon>
        <taxon>Metamonada</taxon>
        <taxon>Preaxostyla</taxon>
        <taxon>Oxymonadida</taxon>
        <taxon>Blattamonas</taxon>
    </lineage>
</organism>
<evidence type="ECO:0000313" key="2">
    <source>
        <dbReference type="EMBL" id="KAK2953144.1"/>
    </source>
</evidence>
<gene>
    <name evidence="2" type="ORF">BLNAU_11930</name>
</gene>
<reference evidence="2 3" key="1">
    <citation type="journal article" date="2022" name="bioRxiv">
        <title>Genomics of Preaxostyla Flagellates Illuminates Evolutionary Transitions and the Path Towards Mitochondrial Loss.</title>
        <authorList>
            <person name="Novak L.V.F."/>
            <person name="Treitli S.C."/>
            <person name="Pyrih J."/>
            <person name="Halakuc P."/>
            <person name="Pipaliya S.V."/>
            <person name="Vacek V."/>
            <person name="Brzon O."/>
            <person name="Soukal P."/>
            <person name="Eme L."/>
            <person name="Dacks J.B."/>
            <person name="Karnkowska A."/>
            <person name="Elias M."/>
            <person name="Hampl V."/>
        </authorList>
    </citation>
    <scope>NUCLEOTIDE SEQUENCE [LARGE SCALE GENOMIC DNA]</scope>
    <source>
        <strain evidence="2">NAU3</strain>
        <tissue evidence="2">Gut</tissue>
    </source>
</reference>
<name>A0ABQ9XNP6_9EUKA</name>
<feature type="region of interest" description="Disordered" evidence="1">
    <location>
        <begin position="281"/>
        <end position="301"/>
    </location>
</feature>